<feature type="compositionally biased region" description="Low complexity" evidence="1">
    <location>
        <begin position="55"/>
        <end position="70"/>
    </location>
</feature>
<proteinExistence type="predicted"/>
<evidence type="ECO:0000256" key="1">
    <source>
        <dbReference type="SAM" id="MobiDB-lite"/>
    </source>
</evidence>
<dbReference type="EMBL" id="HG710837">
    <property type="protein sequence ID" value="CDJ47722.1"/>
    <property type="molecule type" value="Genomic_DNA"/>
</dbReference>
<dbReference type="Proteomes" id="UP000030750">
    <property type="component" value="Unassembled WGS sequence"/>
</dbReference>
<evidence type="ECO:0000313" key="2">
    <source>
        <dbReference type="EMBL" id="CDJ47722.1"/>
    </source>
</evidence>
<feature type="region of interest" description="Disordered" evidence="1">
    <location>
        <begin position="55"/>
        <end position="178"/>
    </location>
</feature>
<feature type="region of interest" description="Disordered" evidence="1">
    <location>
        <begin position="1"/>
        <end position="41"/>
    </location>
</feature>
<feature type="compositionally biased region" description="Basic residues" evidence="1">
    <location>
        <begin position="71"/>
        <end position="82"/>
    </location>
</feature>
<reference evidence="2" key="1">
    <citation type="submission" date="2013-10" db="EMBL/GenBank/DDBJ databases">
        <title>Genomic analysis of the causative agents of coccidiosis in chickens.</title>
        <authorList>
            <person name="Reid A.J."/>
            <person name="Blake D."/>
            <person name="Billington K."/>
            <person name="Browne H."/>
            <person name="Dunn M."/>
            <person name="Hung S."/>
            <person name="Kawahara F."/>
            <person name="Miranda-Saavedra D."/>
            <person name="Mourier T."/>
            <person name="Nagra H."/>
            <person name="Otto T.D."/>
            <person name="Rawlings N."/>
            <person name="Sanchez A."/>
            <person name="Sanders M."/>
            <person name="Subramaniam C."/>
            <person name="Tay Y."/>
            <person name="Dear P."/>
            <person name="Doerig C."/>
            <person name="Gruber A."/>
            <person name="Parkinson J."/>
            <person name="Shirley M."/>
            <person name="Wan K.L."/>
            <person name="Berriman M."/>
            <person name="Tomley F."/>
            <person name="Pain A."/>
        </authorList>
    </citation>
    <scope>NUCLEOTIDE SEQUENCE [LARGE SCALE GENOMIC DNA]</scope>
    <source>
        <strain evidence="2">Houghton</strain>
    </source>
</reference>
<organism evidence="2 3">
    <name type="scientific">Eimeria brunetti</name>
    <dbReference type="NCBI Taxonomy" id="51314"/>
    <lineage>
        <taxon>Eukaryota</taxon>
        <taxon>Sar</taxon>
        <taxon>Alveolata</taxon>
        <taxon>Apicomplexa</taxon>
        <taxon>Conoidasida</taxon>
        <taxon>Coccidia</taxon>
        <taxon>Eucoccidiorida</taxon>
        <taxon>Eimeriorina</taxon>
        <taxon>Eimeriidae</taxon>
        <taxon>Eimeria</taxon>
    </lineage>
</organism>
<keyword evidence="3" id="KW-1185">Reference proteome</keyword>
<feature type="compositionally biased region" description="Basic residues" evidence="1">
    <location>
        <begin position="166"/>
        <end position="177"/>
    </location>
</feature>
<reference evidence="2" key="2">
    <citation type="submission" date="2013-10" db="EMBL/GenBank/DDBJ databases">
        <authorList>
            <person name="Aslett M."/>
        </authorList>
    </citation>
    <scope>NUCLEOTIDE SEQUENCE [LARGE SCALE GENOMIC DNA]</scope>
    <source>
        <strain evidence="2">Houghton</strain>
    </source>
</reference>
<accession>U6LB98</accession>
<dbReference type="VEuPathDB" id="ToxoDB:EBH_0017410"/>
<sequence>MQTATTNGYRRPAANEPRGRGEGPAVQTPRGAAQQLQQPLLSPPEDRICWQLQQQRLQRRCSNNSRQLLSKGRKKGLKRKEKQLRGPATGEKRRAASEGPHTGNNQEPRQRQRRQREREPAAAAAAAVGARRGLQEAKAEAPSMGSRGGETKKRLKRQSAKDRALQKPRKRGKRRKSVLCGVGAPRALPAFARRVVGLSVCGAKPLLSNGKGKLKRK</sequence>
<name>U6LB98_9EIME</name>
<dbReference type="AlphaFoldDB" id="U6LB98"/>
<evidence type="ECO:0000313" key="3">
    <source>
        <dbReference type="Proteomes" id="UP000030750"/>
    </source>
</evidence>
<protein>
    <submittedName>
        <fullName evidence="2">Uncharacterized protein</fullName>
    </submittedName>
</protein>
<gene>
    <name evidence="2" type="ORF">EBH_0017410</name>
</gene>
<feature type="compositionally biased region" description="Low complexity" evidence="1">
    <location>
        <begin position="121"/>
        <end position="132"/>
    </location>
</feature>